<evidence type="ECO:0000256" key="1">
    <source>
        <dbReference type="SAM" id="SignalP"/>
    </source>
</evidence>
<dbReference type="SUPFAM" id="SSF51126">
    <property type="entry name" value="Pectin lyase-like"/>
    <property type="match status" value="1"/>
</dbReference>
<keyword evidence="1" id="KW-0732">Signal</keyword>
<evidence type="ECO:0000259" key="2">
    <source>
        <dbReference type="Pfam" id="PF18962"/>
    </source>
</evidence>
<reference evidence="3 4" key="1">
    <citation type="journal article" date="2013" name="PLoS ONE">
        <title>Genomic analysis of Melioribacter roseus, facultatively anaerobic organotrophic bacterium representing a novel deep lineage within Bacteriodetes/Chlorobi group.</title>
        <authorList>
            <person name="Kadnikov V.V."/>
            <person name="Mardanov A.V."/>
            <person name="Podosokorskaya O.A."/>
            <person name="Gavrilov S.N."/>
            <person name="Kublanov I.V."/>
            <person name="Beletsky A.V."/>
            <person name="Bonch-Osmolovskaya E.A."/>
            <person name="Ravin N.V."/>
        </authorList>
    </citation>
    <scope>NUCLEOTIDE SEQUENCE [LARGE SCALE GENOMIC DNA]</scope>
    <source>
        <strain evidence="4">JCM 17771 / P3M-2</strain>
    </source>
</reference>
<dbReference type="HOGENOM" id="CLU_410976_0_0_10"/>
<evidence type="ECO:0000313" key="4">
    <source>
        <dbReference type="Proteomes" id="UP000009011"/>
    </source>
</evidence>
<dbReference type="OrthoDB" id="952861at2"/>
<name>I6ZTD6_MELRP</name>
<sequence length="601" mass="68407">MKKLILLSLLLMFGTTLFAQKDTVVVPGFYETGQYGTLNDAIEKAINDGTINNTVFKLNPYEVYVLSRSIYLDHGQNLEIVAPKPGDTQESAPPQIVWTEEGIDRAYIIQSYGDIVMKNIWVRYADFLGNKVSGSIVFENQDEANDPEIGIFDGCIFDYAGIGAESGGAITVKADHFVGKFYNSYWRNNSDNHFRYYGRAVSFPYQSSGWHYDTLMFENCSFTNLSRIIMQEGNEYSDNVYINHCTLLNSVEWVFQSAGWLRNAAITNSLFVNPMMIGYRAVDVCPDGMTYDDFKNGLCNSPGGGLINGLTPVDSFGFAVDFTDFDRKLYIGHIAYLYQDFYLNWFTEAPSAKERIRNRESDLIYNPSPMLGQDEIDFIDSTDAEGNKVFKTMNVDWETIYSEDPLFIEPATNQEALLTFMNYKWSNNADIDWSYRPDAGFNQEWPLPENLAYTNEKYKTAAMGGFPLGDLNWFPDVKPAWEAQRDQEWEIINNWLNYGTPNPVSVREIAGKIPTEYSLKQNYPNPFNPTTNIEYSVPKEGYVSIKIFNMLGQQIATLFEGNQKAGNYSVTFDASNLPSGVYVYRLETDNITLTKKLMLMK</sequence>
<organism evidence="3 4">
    <name type="scientific">Melioribacter roseus (strain DSM 23840 / JCM 17771 / VKM B-2668 / P3M-2)</name>
    <dbReference type="NCBI Taxonomy" id="1191523"/>
    <lineage>
        <taxon>Bacteria</taxon>
        <taxon>Pseudomonadati</taxon>
        <taxon>Ignavibacteriota</taxon>
        <taxon>Ignavibacteria</taxon>
        <taxon>Ignavibacteriales</taxon>
        <taxon>Melioribacteraceae</taxon>
        <taxon>Melioribacter</taxon>
    </lineage>
</organism>
<gene>
    <name evidence="3" type="ordered locus">MROS_2079</name>
</gene>
<dbReference type="Gene3D" id="2.60.40.4070">
    <property type="match status" value="1"/>
</dbReference>
<dbReference type="InterPro" id="IPR011050">
    <property type="entry name" value="Pectin_lyase_fold/virulence"/>
</dbReference>
<feature type="domain" description="Secretion system C-terminal sorting" evidence="2">
    <location>
        <begin position="523"/>
        <end position="598"/>
    </location>
</feature>
<proteinExistence type="predicted"/>
<protein>
    <recommendedName>
        <fullName evidence="2">Secretion system C-terminal sorting domain-containing protein</fullName>
    </recommendedName>
</protein>
<dbReference type="KEGG" id="mro:MROS_2079"/>
<dbReference type="RefSeq" id="WP_014856741.1">
    <property type="nucleotide sequence ID" value="NC_018178.1"/>
</dbReference>
<dbReference type="NCBIfam" id="TIGR04183">
    <property type="entry name" value="Por_Secre_tail"/>
    <property type="match status" value="1"/>
</dbReference>
<dbReference type="Pfam" id="PF18962">
    <property type="entry name" value="Por_Secre_tail"/>
    <property type="match status" value="1"/>
</dbReference>
<keyword evidence="4" id="KW-1185">Reference proteome</keyword>
<dbReference type="Proteomes" id="UP000009011">
    <property type="component" value="Chromosome"/>
</dbReference>
<feature type="chain" id="PRO_5003707418" description="Secretion system C-terminal sorting domain-containing protein" evidence="1">
    <location>
        <begin position="20"/>
        <end position="601"/>
    </location>
</feature>
<feature type="signal peptide" evidence="1">
    <location>
        <begin position="1"/>
        <end position="19"/>
    </location>
</feature>
<dbReference type="AlphaFoldDB" id="I6ZTD6"/>
<dbReference type="InterPro" id="IPR026444">
    <property type="entry name" value="Secre_tail"/>
</dbReference>
<dbReference type="STRING" id="1191523.MROS_2079"/>
<dbReference type="eggNOG" id="COG2374">
    <property type="taxonomic scope" value="Bacteria"/>
</dbReference>
<dbReference type="EMBL" id="CP003557">
    <property type="protein sequence ID" value="AFN75309.1"/>
    <property type="molecule type" value="Genomic_DNA"/>
</dbReference>
<evidence type="ECO:0000313" key="3">
    <source>
        <dbReference type="EMBL" id="AFN75309.1"/>
    </source>
</evidence>
<accession>I6ZTD6</accession>